<dbReference type="Proteomes" id="UP001568358">
    <property type="component" value="Unassembled WGS sequence"/>
</dbReference>
<evidence type="ECO:0000313" key="2">
    <source>
        <dbReference type="EMBL" id="MEZ6854879.1"/>
    </source>
</evidence>
<name>A0A8G2C6I2_9BACT</name>
<evidence type="ECO:0000313" key="4">
    <source>
        <dbReference type="Proteomes" id="UP000184001"/>
    </source>
</evidence>
<accession>A0A8G2C6I2</accession>
<protein>
    <submittedName>
        <fullName evidence="3">Uncharacterized protein</fullName>
    </submittedName>
</protein>
<evidence type="ECO:0000313" key="5">
    <source>
        <dbReference type="Proteomes" id="UP001568358"/>
    </source>
</evidence>
<gene>
    <name evidence="2" type="ORF">AB2Z07_15345</name>
    <name evidence="3" type="ORF">SAMN05660830_00007</name>
</gene>
<reference evidence="2 5" key="2">
    <citation type="submission" date="2024-07" db="EMBL/GenBank/DDBJ databases">
        <title>Active virus-host system and metabolic interactions in a Lokiarchaeon culture.</title>
        <authorList>
            <person name="Ponce Toledo R.I."/>
            <person name="Rodrigues Oliveira T."/>
            <person name="Schleper C."/>
        </authorList>
    </citation>
    <scope>NUCLEOTIDE SEQUENCE [LARGE SCALE GENOMIC DNA]</scope>
    <source>
        <strain evidence="2 5">B35</strain>
    </source>
</reference>
<keyword evidence="1" id="KW-1133">Transmembrane helix</keyword>
<feature type="transmembrane region" description="Helical" evidence="1">
    <location>
        <begin position="59"/>
        <end position="75"/>
    </location>
</feature>
<reference evidence="3 4" key="1">
    <citation type="submission" date="2016-11" db="EMBL/GenBank/DDBJ databases">
        <authorList>
            <person name="Varghese N."/>
            <person name="Submissions S."/>
        </authorList>
    </citation>
    <scope>NUCLEOTIDE SEQUENCE [LARGE SCALE GENOMIC DNA]</scope>
    <source>
        <strain evidence="3 4">DSM 17919</strain>
    </source>
</reference>
<keyword evidence="1" id="KW-0812">Transmembrane</keyword>
<dbReference type="AlphaFoldDB" id="A0A8G2C6I2"/>
<keyword evidence="5" id="KW-1185">Reference proteome</keyword>
<dbReference type="RefSeq" id="WP_020001148.1">
    <property type="nucleotide sequence ID" value="NZ_CP192217.1"/>
</dbReference>
<feature type="transmembrane region" description="Helical" evidence="1">
    <location>
        <begin position="6"/>
        <end position="22"/>
    </location>
</feature>
<proteinExistence type="predicted"/>
<sequence length="85" mass="9500">MYSWQIIYLVLVVALASFVLLRSPEGTAGKIMTFILNWLAPYTSITIAFVAIFQQGFLPALPFFALAGFCFITFLKRSTNATQNN</sequence>
<dbReference type="EMBL" id="JBFSOO010000016">
    <property type="protein sequence ID" value="MEZ6854879.1"/>
    <property type="molecule type" value="Genomic_DNA"/>
</dbReference>
<dbReference type="Proteomes" id="UP000184001">
    <property type="component" value="Unassembled WGS sequence"/>
</dbReference>
<feature type="transmembrane region" description="Helical" evidence="1">
    <location>
        <begin position="34"/>
        <end position="53"/>
    </location>
</feature>
<keyword evidence="1" id="KW-0472">Membrane</keyword>
<dbReference type="EMBL" id="FQZR01000002">
    <property type="protein sequence ID" value="SHI45827.1"/>
    <property type="molecule type" value="Genomic_DNA"/>
</dbReference>
<evidence type="ECO:0000256" key="1">
    <source>
        <dbReference type="SAM" id="Phobius"/>
    </source>
</evidence>
<organism evidence="3 4">
    <name type="scientific">Halodesulfovibrio aestuarii</name>
    <dbReference type="NCBI Taxonomy" id="126333"/>
    <lineage>
        <taxon>Bacteria</taxon>
        <taxon>Pseudomonadati</taxon>
        <taxon>Thermodesulfobacteriota</taxon>
        <taxon>Desulfovibrionia</taxon>
        <taxon>Desulfovibrionales</taxon>
        <taxon>Desulfovibrionaceae</taxon>
        <taxon>Halodesulfovibrio</taxon>
    </lineage>
</organism>
<comment type="caution">
    <text evidence="3">The sequence shown here is derived from an EMBL/GenBank/DDBJ whole genome shotgun (WGS) entry which is preliminary data.</text>
</comment>
<evidence type="ECO:0000313" key="3">
    <source>
        <dbReference type="EMBL" id="SHI45827.1"/>
    </source>
</evidence>